<dbReference type="EMBL" id="LGRX02020716">
    <property type="protein sequence ID" value="KAK3257288.1"/>
    <property type="molecule type" value="Genomic_DNA"/>
</dbReference>
<reference evidence="2 3" key="1">
    <citation type="journal article" date="2015" name="Genome Biol. Evol.">
        <title>Comparative Genomics of a Bacterivorous Green Alga Reveals Evolutionary Causalities and Consequences of Phago-Mixotrophic Mode of Nutrition.</title>
        <authorList>
            <person name="Burns J.A."/>
            <person name="Paasch A."/>
            <person name="Narechania A."/>
            <person name="Kim E."/>
        </authorList>
    </citation>
    <scope>NUCLEOTIDE SEQUENCE [LARGE SCALE GENOMIC DNA]</scope>
    <source>
        <strain evidence="2 3">PLY_AMNH</strain>
    </source>
</reference>
<evidence type="ECO:0000313" key="2">
    <source>
        <dbReference type="EMBL" id="KAK3257288.1"/>
    </source>
</evidence>
<comment type="caution">
    <text evidence="2">The sequence shown here is derived from an EMBL/GenBank/DDBJ whole genome shotgun (WGS) entry which is preliminary data.</text>
</comment>
<feature type="region of interest" description="Disordered" evidence="1">
    <location>
        <begin position="77"/>
        <end position="139"/>
    </location>
</feature>
<name>A0AAE0FCR7_9CHLO</name>
<gene>
    <name evidence="2" type="ORF">CYMTET_33619</name>
</gene>
<keyword evidence="3" id="KW-1185">Reference proteome</keyword>
<feature type="non-terminal residue" evidence="2">
    <location>
        <position position="353"/>
    </location>
</feature>
<proteinExistence type="predicted"/>
<protein>
    <submittedName>
        <fullName evidence="2">Uncharacterized protein</fullName>
    </submittedName>
</protein>
<dbReference type="AlphaFoldDB" id="A0AAE0FCR7"/>
<dbReference type="Proteomes" id="UP001190700">
    <property type="component" value="Unassembled WGS sequence"/>
</dbReference>
<organism evidence="2 3">
    <name type="scientific">Cymbomonas tetramitiformis</name>
    <dbReference type="NCBI Taxonomy" id="36881"/>
    <lineage>
        <taxon>Eukaryota</taxon>
        <taxon>Viridiplantae</taxon>
        <taxon>Chlorophyta</taxon>
        <taxon>Pyramimonadophyceae</taxon>
        <taxon>Pyramimonadales</taxon>
        <taxon>Pyramimonadaceae</taxon>
        <taxon>Cymbomonas</taxon>
    </lineage>
</organism>
<feature type="compositionally biased region" description="Polar residues" evidence="1">
    <location>
        <begin position="165"/>
        <end position="189"/>
    </location>
</feature>
<feature type="compositionally biased region" description="Polar residues" evidence="1">
    <location>
        <begin position="199"/>
        <end position="233"/>
    </location>
</feature>
<sequence>MNYSMMADAIFELVDLWVNSTDPAEYIHFLEDVTSLALGRQYHHRPMVDGASAPSIQLPKLDHIPPPAKAPVPIPVKAQARSSPSSCSDPEELYPKGDEASVDQIPQVPGLHSSTKQLEPLVPTLQPRVSRDTLPTSFPMALKPQDLLLSASRDEEPPEPPLRPQTPSQDHPLASTQFGINDSRPSTGCSEHKSGECVHQSSHQHQPSPAHTTPYHNLTPQPHTRVSFPTSAPSPLVMKDVRPLTLNSYRSECSTDRSYPDYSGSFWRPVKTDGAKMRLLPARLLAHERLSAKNVAHSLPETPSRRSWKVALMGQAISDMKLSSPGVDLAGAISIEVADMKLTSQRTRPSLKD</sequence>
<evidence type="ECO:0000256" key="1">
    <source>
        <dbReference type="SAM" id="MobiDB-lite"/>
    </source>
</evidence>
<evidence type="ECO:0000313" key="3">
    <source>
        <dbReference type="Proteomes" id="UP001190700"/>
    </source>
</evidence>
<accession>A0AAE0FCR7</accession>
<feature type="region of interest" description="Disordered" evidence="1">
    <location>
        <begin position="152"/>
        <end position="236"/>
    </location>
</feature>